<feature type="domain" description="Glycosyltransferase subfamily 4-like N-terminal" evidence="2">
    <location>
        <begin position="115"/>
        <end position="196"/>
    </location>
</feature>
<dbReference type="Pfam" id="PF13439">
    <property type="entry name" value="Glyco_transf_4"/>
    <property type="match status" value="1"/>
</dbReference>
<dbReference type="Gene3D" id="3.40.50.2000">
    <property type="entry name" value="Glycogen Phosphorylase B"/>
    <property type="match status" value="2"/>
</dbReference>
<evidence type="ECO:0000313" key="3">
    <source>
        <dbReference type="EMBL" id="NJW53460.1"/>
    </source>
</evidence>
<dbReference type="Proteomes" id="UP000703674">
    <property type="component" value="Unassembled WGS sequence"/>
</dbReference>
<protein>
    <submittedName>
        <fullName evidence="3">Glycosyltransferase family 4 protein</fullName>
    </submittedName>
</protein>
<dbReference type="RefSeq" id="WP_168138554.1">
    <property type="nucleotide sequence ID" value="NZ_JAAVJR010000005.1"/>
</dbReference>
<dbReference type="InterPro" id="IPR028098">
    <property type="entry name" value="Glyco_trans_4-like_N"/>
</dbReference>
<proteinExistence type="predicted"/>
<accession>A0ABX1CZN8</accession>
<dbReference type="InterPro" id="IPR001296">
    <property type="entry name" value="Glyco_trans_1"/>
</dbReference>
<evidence type="ECO:0000259" key="2">
    <source>
        <dbReference type="Pfam" id="PF13439"/>
    </source>
</evidence>
<reference evidence="3 4" key="1">
    <citation type="submission" date="2020-03" db="EMBL/GenBank/DDBJ databases">
        <title>Salinimicrobium sp. nov, isolated from SCS.</title>
        <authorList>
            <person name="Cao W.R."/>
        </authorList>
    </citation>
    <scope>NUCLEOTIDE SEQUENCE [LARGE SCALE GENOMIC DNA]</scope>
    <source>
        <strain evidence="4">J15B91</strain>
    </source>
</reference>
<dbReference type="SUPFAM" id="SSF53756">
    <property type="entry name" value="UDP-Glycosyltransferase/glycogen phosphorylase"/>
    <property type="match status" value="1"/>
</dbReference>
<dbReference type="PANTHER" id="PTHR12526">
    <property type="entry name" value="GLYCOSYLTRANSFERASE"/>
    <property type="match status" value="1"/>
</dbReference>
<keyword evidence="4" id="KW-1185">Reference proteome</keyword>
<dbReference type="EMBL" id="JAAVJR010000005">
    <property type="protein sequence ID" value="NJW53460.1"/>
    <property type="molecule type" value="Genomic_DNA"/>
</dbReference>
<feature type="domain" description="Glycosyl transferase family 1" evidence="1">
    <location>
        <begin position="210"/>
        <end position="374"/>
    </location>
</feature>
<organism evidence="3 4">
    <name type="scientific">Salinimicrobium oceani</name>
    <dbReference type="NCBI Taxonomy" id="2722702"/>
    <lineage>
        <taxon>Bacteria</taxon>
        <taxon>Pseudomonadati</taxon>
        <taxon>Bacteroidota</taxon>
        <taxon>Flavobacteriia</taxon>
        <taxon>Flavobacteriales</taxon>
        <taxon>Flavobacteriaceae</taxon>
        <taxon>Salinimicrobium</taxon>
    </lineage>
</organism>
<evidence type="ECO:0000259" key="1">
    <source>
        <dbReference type="Pfam" id="PF00534"/>
    </source>
</evidence>
<name>A0ABX1CZN8_9FLAO</name>
<dbReference type="Pfam" id="PF00534">
    <property type="entry name" value="Glycos_transf_1"/>
    <property type="match status" value="1"/>
</dbReference>
<gene>
    <name evidence="3" type="ORF">HC175_11065</name>
</gene>
<evidence type="ECO:0000313" key="4">
    <source>
        <dbReference type="Proteomes" id="UP000703674"/>
    </source>
</evidence>
<comment type="caution">
    <text evidence="3">The sequence shown here is derived from an EMBL/GenBank/DDBJ whole genome shotgun (WGS) entry which is preliminary data.</text>
</comment>
<sequence length="401" mass="45774">MPRSSSAWEGAEALWITAAGWAVAAEQILGKAVVVTSDKISKPKEVYNFPLIREKNRRKARVWEQFIPVFFKIFYHDLLTWKKNRNWGIIEKLEVEREDVKLVWEKHDLYKGPGRKLADELGVPLISYVHAPVVWEASRWGVKRFFWGRFLENLEAKNLRKADIVAVVSEEVRNKVLKMGVPANKIIISPMAVDISLFSKGYSEHILDELKLEDKFVIGWTGSFRNFHGLDHVIKAFKKVVTEHSHARLMLIGDGAERLRSEDLVDALNIRDKVIFTGRKKFRDIPCLISLFDMAIVSARSAEEFHYSPLKLREYMAAGKPVLAPKAGEITSTFKEGESIKLFDAGDINSIRQGITFFLEDPESRKRIACNGYNFIKIAGTWEIEVKKALKKIGELNSSVS</sequence>